<protein>
    <submittedName>
        <fullName evidence="2">Uncharacterized protein</fullName>
    </submittedName>
</protein>
<dbReference type="EMBL" id="CP063849">
    <property type="protein sequence ID" value="QOY91265.1"/>
    <property type="molecule type" value="Genomic_DNA"/>
</dbReference>
<keyword evidence="1" id="KW-0812">Transmembrane</keyword>
<accession>A0A7S7NWV1</accession>
<evidence type="ECO:0000313" key="3">
    <source>
        <dbReference type="Proteomes" id="UP000593892"/>
    </source>
</evidence>
<feature type="transmembrane region" description="Helical" evidence="1">
    <location>
        <begin position="45"/>
        <end position="62"/>
    </location>
</feature>
<dbReference type="AlphaFoldDB" id="A0A7S7NWV1"/>
<feature type="transmembrane region" description="Helical" evidence="1">
    <location>
        <begin position="113"/>
        <end position="137"/>
    </location>
</feature>
<proteinExistence type="predicted"/>
<evidence type="ECO:0000313" key="2">
    <source>
        <dbReference type="EMBL" id="QOY91265.1"/>
    </source>
</evidence>
<dbReference type="RefSeq" id="WP_194452919.1">
    <property type="nucleotide sequence ID" value="NZ_CP063849.1"/>
</dbReference>
<gene>
    <name evidence="2" type="ORF">IRI77_15345</name>
</gene>
<keyword evidence="3" id="KW-1185">Reference proteome</keyword>
<dbReference type="KEGG" id="pfer:IRI77_15345"/>
<reference evidence="2 3" key="1">
    <citation type="submission" date="2020-10" db="EMBL/GenBank/DDBJ databases">
        <title>Complete genome sequence of Paludibaculum fermentans P105T, a facultatively anaerobic acidobacterium capable of dissimilatory Fe(III) reduction.</title>
        <authorList>
            <person name="Dedysh S.N."/>
            <person name="Beletsky A.V."/>
            <person name="Kulichevskaya I.S."/>
            <person name="Mardanov A.V."/>
            <person name="Ravin N.V."/>
        </authorList>
    </citation>
    <scope>NUCLEOTIDE SEQUENCE [LARGE SCALE GENOMIC DNA]</scope>
    <source>
        <strain evidence="2 3">P105</strain>
    </source>
</reference>
<keyword evidence="1" id="KW-1133">Transmembrane helix</keyword>
<name>A0A7S7NWV1_PALFE</name>
<keyword evidence="1" id="KW-0472">Membrane</keyword>
<sequence length="142" mass="15160">MTLEFDGKVTASFLRSGQVVSNASNCAAVIAGVGLLLGRPGAGRVWFAASAVLWLVAVYLGLRVSIDAGLFRDLAEKPEDGGRSLDEWLRARGVGQPARERSMEERSRGALRLWIRLIVVAAVQFAALAAGLVLQAWRPDAG</sequence>
<evidence type="ECO:0000256" key="1">
    <source>
        <dbReference type="SAM" id="Phobius"/>
    </source>
</evidence>
<dbReference type="Proteomes" id="UP000593892">
    <property type="component" value="Chromosome"/>
</dbReference>
<organism evidence="2 3">
    <name type="scientific">Paludibaculum fermentans</name>
    <dbReference type="NCBI Taxonomy" id="1473598"/>
    <lineage>
        <taxon>Bacteria</taxon>
        <taxon>Pseudomonadati</taxon>
        <taxon>Acidobacteriota</taxon>
        <taxon>Terriglobia</taxon>
        <taxon>Bryobacterales</taxon>
        <taxon>Bryobacteraceae</taxon>
        <taxon>Paludibaculum</taxon>
    </lineage>
</organism>